<keyword evidence="15" id="KW-1185">Reference proteome</keyword>
<keyword evidence="4 11" id="KW-1003">Cell membrane</keyword>
<evidence type="ECO:0000256" key="1">
    <source>
        <dbReference type="ARBA" id="ARBA00000971"/>
    </source>
</evidence>
<evidence type="ECO:0000256" key="6">
    <source>
        <dbReference type="ARBA" id="ARBA00023110"/>
    </source>
</evidence>
<keyword evidence="9 11" id="KW-0413">Isomerase</keyword>
<dbReference type="PROSITE" id="PS01096">
    <property type="entry name" value="PPIC_PPIASE_1"/>
    <property type="match status" value="1"/>
</dbReference>
<dbReference type="GO" id="GO:0003755">
    <property type="term" value="F:peptidyl-prolyl cis-trans isomerase activity"/>
    <property type="evidence" value="ECO:0007669"/>
    <property type="project" value="UniProtKB-EC"/>
</dbReference>
<protein>
    <recommendedName>
        <fullName evidence="11">Foldase protein PrsA</fullName>
        <ecNumber evidence="11">5.2.1.8</ecNumber>
    </recommendedName>
</protein>
<accession>A0ABU5CQT2</accession>
<proteinExistence type="inferred from homology"/>
<evidence type="ECO:0000256" key="3">
    <source>
        <dbReference type="ARBA" id="ARBA00006071"/>
    </source>
</evidence>
<keyword evidence="5 11" id="KW-0732">Signal</keyword>
<evidence type="ECO:0000259" key="13">
    <source>
        <dbReference type="PROSITE" id="PS50198"/>
    </source>
</evidence>
<evidence type="ECO:0000256" key="12">
    <source>
        <dbReference type="SAM" id="SignalP"/>
    </source>
</evidence>
<feature type="chain" id="PRO_5046118818" description="Foldase protein PrsA" evidence="12">
    <location>
        <begin position="26"/>
        <end position="298"/>
    </location>
</feature>
<comment type="catalytic activity">
    <reaction evidence="1 11">
        <text>[protein]-peptidylproline (omega=180) = [protein]-peptidylproline (omega=0)</text>
        <dbReference type="Rhea" id="RHEA:16237"/>
        <dbReference type="Rhea" id="RHEA-COMP:10747"/>
        <dbReference type="Rhea" id="RHEA-COMP:10748"/>
        <dbReference type="ChEBI" id="CHEBI:83833"/>
        <dbReference type="ChEBI" id="CHEBI:83834"/>
        <dbReference type="EC" id="5.2.1.8"/>
    </reaction>
</comment>
<comment type="function">
    <text evidence="11">Plays a major role in protein secretion by helping the post-translocational extracellular folding of several secreted proteins.</text>
</comment>
<keyword evidence="6 11" id="KW-0697">Rotamase</keyword>
<comment type="subcellular location">
    <subcellularLocation>
        <location evidence="2 11">Cell membrane</location>
        <topology evidence="2 11">Lipid-anchor</topology>
    </subcellularLocation>
</comment>
<dbReference type="HAMAP" id="MF_01145">
    <property type="entry name" value="Foldase_PrsA"/>
    <property type="match status" value="1"/>
</dbReference>
<comment type="caution">
    <text evidence="14">The sequence shown here is derived from an EMBL/GenBank/DDBJ whole genome shotgun (WGS) entry which is preliminary data.</text>
</comment>
<dbReference type="PANTHER" id="PTHR47245">
    <property type="entry name" value="PEPTIDYLPROLYL ISOMERASE"/>
    <property type="match status" value="1"/>
</dbReference>
<name>A0ABU5CQT2_9BACI</name>
<dbReference type="InterPro" id="IPR050245">
    <property type="entry name" value="PrsA_foldase"/>
</dbReference>
<evidence type="ECO:0000256" key="7">
    <source>
        <dbReference type="ARBA" id="ARBA00023136"/>
    </source>
</evidence>
<sequence length="298" mass="34083">MKKLAIAATVSIGILALSGCSSSNSDVVVQTKSGDITKDDFYNELKTRYGDNLIQQLVISKVLDDKFDVSQKEVDKEVKKYKDQMGDSFTMWMQQNGFKDEADFKDQVRDSLLYHEAVFGDTKVTDDELKQQYDRMKTELKARHILVEDEKTANEVKKKLDDGGDFAKLAKEYSTDGTAEKGGELGWFSTGDMVAQFEDAAYNMKKGEISEPVKSDFGYHIILLEDKRDKEDDVGSFEDNKEQIETQILNKKVPQDEQQAKMEKLMKDANIEVKDKQFDELFQFDTEKDTKENSKEDK</sequence>
<evidence type="ECO:0000256" key="10">
    <source>
        <dbReference type="ARBA" id="ARBA00023288"/>
    </source>
</evidence>
<evidence type="ECO:0000256" key="9">
    <source>
        <dbReference type="ARBA" id="ARBA00023235"/>
    </source>
</evidence>
<reference evidence="14 15" key="1">
    <citation type="submission" date="2023-10" db="EMBL/GenBank/DDBJ databases">
        <title>Virgibacillus soli CC-YMP-6 genome.</title>
        <authorList>
            <person name="Miliotis G."/>
            <person name="Sengupta P."/>
            <person name="Hameed A."/>
            <person name="Chuvochina M."/>
            <person name="Mcdonagh F."/>
            <person name="Simpson A.C."/>
            <person name="Singh N.K."/>
            <person name="Rekha P.D."/>
            <person name="Raman K."/>
            <person name="Hugenholtz P."/>
            <person name="Venkateswaran K."/>
        </authorList>
    </citation>
    <scope>NUCLEOTIDE SEQUENCE [LARGE SCALE GENOMIC DNA]</scope>
    <source>
        <strain evidence="14 15">CC-YMP-6</strain>
    </source>
</reference>
<dbReference type="SUPFAM" id="SSF109998">
    <property type="entry name" value="Triger factor/SurA peptide-binding domain-like"/>
    <property type="match status" value="1"/>
</dbReference>
<evidence type="ECO:0000313" key="15">
    <source>
        <dbReference type="Proteomes" id="UP001275315"/>
    </source>
</evidence>
<evidence type="ECO:0000256" key="8">
    <source>
        <dbReference type="ARBA" id="ARBA00023139"/>
    </source>
</evidence>
<dbReference type="PROSITE" id="PS51257">
    <property type="entry name" value="PROKAR_LIPOPROTEIN"/>
    <property type="match status" value="1"/>
</dbReference>
<dbReference type="InterPro" id="IPR000297">
    <property type="entry name" value="PPIase_PpiC"/>
</dbReference>
<feature type="domain" description="PpiC" evidence="13">
    <location>
        <begin position="137"/>
        <end position="226"/>
    </location>
</feature>
<dbReference type="InterPro" id="IPR023058">
    <property type="entry name" value="PPIase_PpiC_CS"/>
</dbReference>
<evidence type="ECO:0000256" key="11">
    <source>
        <dbReference type="HAMAP-Rule" id="MF_01145"/>
    </source>
</evidence>
<keyword evidence="10 11" id="KW-0449">Lipoprotein</keyword>
<dbReference type="InterPro" id="IPR023059">
    <property type="entry name" value="Foldase_PrsA"/>
</dbReference>
<comment type="similarity">
    <text evidence="3 11">Belongs to the PrsA family.</text>
</comment>
<feature type="signal peptide" evidence="12">
    <location>
        <begin position="1"/>
        <end position="25"/>
    </location>
</feature>
<dbReference type="EMBL" id="JAWDIQ010000001">
    <property type="protein sequence ID" value="MDY0407813.1"/>
    <property type="molecule type" value="Genomic_DNA"/>
</dbReference>
<keyword evidence="8 11" id="KW-0564">Palmitate</keyword>
<organism evidence="14 15">
    <name type="scientific">Paracerasibacillus soli</name>
    <dbReference type="NCBI Taxonomy" id="480284"/>
    <lineage>
        <taxon>Bacteria</taxon>
        <taxon>Bacillati</taxon>
        <taxon>Bacillota</taxon>
        <taxon>Bacilli</taxon>
        <taxon>Bacillales</taxon>
        <taxon>Bacillaceae</taxon>
        <taxon>Paracerasibacillus</taxon>
    </lineage>
</organism>
<dbReference type="EC" id="5.2.1.8" evidence="11"/>
<dbReference type="InterPro" id="IPR027304">
    <property type="entry name" value="Trigger_fact/SurA_dom_sf"/>
</dbReference>
<dbReference type="Pfam" id="PF13616">
    <property type="entry name" value="Rotamase_3"/>
    <property type="match status" value="1"/>
</dbReference>
<dbReference type="SUPFAM" id="SSF54534">
    <property type="entry name" value="FKBP-like"/>
    <property type="match status" value="1"/>
</dbReference>
<evidence type="ECO:0000256" key="5">
    <source>
        <dbReference type="ARBA" id="ARBA00022729"/>
    </source>
</evidence>
<dbReference type="Proteomes" id="UP001275315">
    <property type="component" value="Unassembled WGS sequence"/>
</dbReference>
<evidence type="ECO:0000256" key="2">
    <source>
        <dbReference type="ARBA" id="ARBA00004193"/>
    </source>
</evidence>
<evidence type="ECO:0000313" key="14">
    <source>
        <dbReference type="EMBL" id="MDY0407813.1"/>
    </source>
</evidence>
<dbReference type="InterPro" id="IPR046357">
    <property type="entry name" value="PPIase_dom_sf"/>
</dbReference>
<dbReference type="PROSITE" id="PS50198">
    <property type="entry name" value="PPIC_PPIASE_2"/>
    <property type="match status" value="1"/>
</dbReference>
<dbReference type="RefSeq" id="WP_320378594.1">
    <property type="nucleotide sequence ID" value="NZ_JAWDIQ010000001.1"/>
</dbReference>
<gene>
    <name evidence="11" type="primary">prsA</name>
    <name evidence="14" type="ORF">RWD45_03305</name>
</gene>
<dbReference type="PANTHER" id="PTHR47245:SF1">
    <property type="entry name" value="FOLDASE PROTEIN PRSA"/>
    <property type="match status" value="1"/>
</dbReference>
<dbReference type="Gene3D" id="3.10.50.40">
    <property type="match status" value="1"/>
</dbReference>
<evidence type="ECO:0000256" key="4">
    <source>
        <dbReference type="ARBA" id="ARBA00022475"/>
    </source>
</evidence>
<keyword evidence="7 11" id="KW-0472">Membrane</keyword>